<organism evidence="1 2">
    <name type="scientific">Sinosporangium album</name>
    <dbReference type="NCBI Taxonomy" id="504805"/>
    <lineage>
        <taxon>Bacteria</taxon>
        <taxon>Bacillati</taxon>
        <taxon>Actinomycetota</taxon>
        <taxon>Actinomycetes</taxon>
        <taxon>Streptosporangiales</taxon>
        <taxon>Streptosporangiaceae</taxon>
        <taxon>Sinosporangium</taxon>
    </lineage>
</organism>
<evidence type="ECO:0000313" key="1">
    <source>
        <dbReference type="EMBL" id="SDG14354.1"/>
    </source>
</evidence>
<dbReference type="AlphaFoldDB" id="A0A1G7RUK5"/>
<keyword evidence="2" id="KW-1185">Reference proteome</keyword>
<dbReference type="EMBL" id="FNCN01000002">
    <property type="protein sequence ID" value="SDG14354.1"/>
    <property type="molecule type" value="Genomic_DNA"/>
</dbReference>
<dbReference type="SUPFAM" id="SSF56059">
    <property type="entry name" value="Glutathione synthetase ATP-binding domain-like"/>
    <property type="match status" value="1"/>
</dbReference>
<dbReference type="InterPro" id="IPR053191">
    <property type="entry name" value="DcsG_Biosynth_Enzyme"/>
</dbReference>
<proteinExistence type="predicted"/>
<dbReference type="STRING" id="504805.SAMN05421505_10247"/>
<accession>A0A1G7RUK5</accession>
<name>A0A1G7RUK5_9ACTN</name>
<evidence type="ECO:0008006" key="3">
    <source>
        <dbReference type="Google" id="ProtNLM"/>
    </source>
</evidence>
<evidence type="ECO:0000313" key="2">
    <source>
        <dbReference type="Proteomes" id="UP000198923"/>
    </source>
</evidence>
<sequence>MWLILKLGKERFVGISVAYATWAGPQEHDDEREIVLAAWRQVGIAGRAVRWDDPDADWAAFDAVVIRSTWDYVLRRDEFTAWAHQVAAATRLFNPAEVIERNTDKSYLRDVPIPIVPTHWGDGDLPEWAEYVVKPSISAGARDTIRTADRERALAHAASLRAAGRVPMIQPYLDMVETEGETSLLYFGGRFSHAVRRNPMLAGRATAADADNVRATVREPDADQRDMAETLLASLPEGVLYARVDLVRLADGTPALIELELTEPYLYLSFAPDSPAALANALRERL</sequence>
<dbReference type="Proteomes" id="UP000198923">
    <property type="component" value="Unassembled WGS sequence"/>
</dbReference>
<gene>
    <name evidence="1" type="ORF">SAMN05421505_10247</name>
</gene>
<reference evidence="1 2" key="1">
    <citation type="submission" date="2016-10" db="EMBL/GenBank/DDBJ databases">
        <authorList>
            <person name="de Groot N.N."/>
        </authorList>
    </citation>
    <scope>NUCLEOTIDE SEQUENCE [LARGE SCALE GENOMIC DNA]</scope>
    <source>
        <strain evidence="1 2">CPCC 201354</strain>
    </source>
</reference>
<dbReference type="PANTHER" id="PTHR39217">
    <property type="match status" value="1"/>
</dbReference>
<dbReference type="PANTHER" id="PTHR39217:SF1">
    <property type="entry name" value="GLUTATHIONE SYNTHETASE"/>
    <property type="match status" value="1"/>
</dbReference>
<protein>
    <recommendedName>
        <fullName evidence="3">ATP-grasp domain-containing protein</fullName>
    </recommendedName>
</protein>